<dbReference type="AlphaFoldDB" id="A0A1B6IVB3"/>
<dbReference type="SUPFAM" id="SSF49313">
    <property type="entry name" value="Cadherin-like"/>
    <property type="match status" value="1"/>
</dbReference>
<evidence type="ECO:0000256" key="5">
    <source>
        <dbReference type="PROSITE-ProRule" id="PRU00043"/>
    </source>
</evidence>
<dbReference type="InterPro" id="IPR015919">
    <property type="entry name" value="Cadherin-like_sf"/>
</dbReference>
<comment type="subcellular location">
    <subcellularLocation>
        <location evidence="1">Membrane</location>
        <topology evidence="1">Single-pass membrane protein</topology>
    </subcellularLocation>
</comment>
<reference evidence="7" key="1">
    <citation type="submission" date="2015-11" db="EMBL/GenBank/DDBJ databases">
        <title>De novo transcriptome assembly of four potential Pierce s Disease insect vectors from Arizona vineyards.</title>
        <authorList>
            <person name="Tassone E.E."/>
        </authorList>
    </citation>
    <scope>NUCLEOTIDE SEQUENCE</scope>
</reference>
<keyword evidence="3" id="KW-0472">Membrane</keyword>
<dbReference type="Gene3D" id="2.60.40.60">
    <property type="entry name" value="Cadherins"/>
    <property type="match status" value="2"/>
</dbReference>
<feature type="domain" description="Cadherin" evidence="6">
    <location>
        <begin position="56"/>
        <end position="128"/>
    </location>
</feature>
<name>A0A1B6IVB3_9HEMI</name>
<keyword evidence="4" id="KW-0325">Glycoprotein</keyword>
<protein>
    <recommendedName>
        <fullName evidence="6">Cadherin domain-containing protein</fullName>
    </recommendedName>
</protein>
<gene>
    <name evidence="7" type="ORF">g.57194</name>
</gene>
<dbReference type="PROSITE" id="PS50268">
    <property type="entry name" value="CADHERIN_2"/>
    <property type="match status" value="1"/>
</dbReference>
<keyword evidence="3" id="KW-1133">Transmembrane helix</keyword>
<evidence type="ECO:0000256" key="2">
    <source>
        <dbReference type="ARBA" id="ARBA00022692"/>
    </source>
</evidence>
<dbReference type="GO" id="GO:0005886">
    <property type="term" value="C:plasma membrane"/>
    <property type="evidence" value="ECO:0007669"/>
    <property type="project" value="TreeGrafter"/>
</dbReference>
<keyword evidence="2" id="KW-0812">Transmembrane</keyword>
<feature type="non-terminal residue" evidence="7">
    <location>
        <position position="1"/>
    </location>
</feature>
<sequence>VSFTVRVVDLGEPQLTSDVTARVFINILDVNDCMPHFLYAEYNLSMIVPLYPNARIIQVEASDEDTPAVTNLRYMILTGNKENWFHLEPESGLLSVNGLLQTKHETSHSLRVAVSDGRYSAQTHVRIKW</sequence>
<organism evidence="7">
    <name type="scientific">Homalodisca liturata</name>
    <dbReference type="NCBI Taxonomy" id="320908"/>
    <lineage>
        <taxon>Eukaryota</taxon>
        <taxon>Metazoa</taxon>
        <taxon>Ecdysozoa</taxon>
        <taxon>Arthropoda</taxon>
        <taxon>Hexapoda</taxon>
        <taxon>Insecta</taxon>
        <taxon>Pterygota</taxon>
        <taxon>Neoptera</taxon>
        <taxon>Paraneoptera</taxon>
        <taxon>Hemiptera</taxon>
        <taxon>Auchenorrhyncha</taxon>
        <taxon>Membracoidea</taxon>
        <taxon>Cicadellidae</taxon>
        <taxon>Cicadellinae</taxon>
        <taxon>Proconiini</taxon>
        <taxon>Homalodisca</taxon>
    </lineage>
</organism>
<dbReference type="PANTHER" id="PTHR24028:SF328">
    <property type="entry name" value="CADHERIN-3"/>
    <property type="match status" value="1"/>
</dbReference>
<dbReference type="CDD" id="cd11304">
    <property type="entry name" value="Cadherin_repeat"/>
    <property type="match status" value="2"/>
</dbReference>
<evidence type="ECO:0000256" key="4">
    <source>
        <dbReference type="ARBA" id="ARBA00023180"/>
    </source>
</evidence>
<dbReference type="GO" id="GO:0007156">
    <property type="term" value="P:homophilic cell adhesion via plasma membrane adhesion molecules"/>
    <property type="evidence" value="ECO:0007669"/>
    <property type="project" value="InterPro"/>
</dbReference>
<accession>A0A1B6IVB3</accession>
<dbReference type="EMBL" id="GECU01016827">
    <property type="protein sequence ID" value="JAS90879.1"/>
    <property type="molecule type" value="Transcribed_RNA"/>
</dbReference>
<dbReference type="InterPro" id="IPR002126">
    <property type="entry name" value="Cadherin-like_dom"/>
</dbReference>
<evidence type="ECO:0000313" key="7">
    <source>
        <dbReference type="EMBL" id="JAS90879.1"/>
    </source>
</evidence>
<dbReference type="PANTHER" id="PTHR24028">
    <property type="entry name" value="CADHERIN-87A"/>
    <property type="match status" value="1"/>
</dbReference>
<feature type="non-terminal residue" evidence="7">
    <location>
        <position position="129"/>
    </location>
</feature>
<evidence type="ECO:0000259" key="6">
    <source>
        <dbReference type="PROSITE" id="PS50268"/>
    </source>
</evidence>
<dbReference type="InterPro" id="IPR050174">
    <property type="entry name" value="Protocadherin/Cadherin-CA"/>
</dbReference>
<dbReference type="GO" id="GO:0005509">
    <property type="term" value="F:calcium ion binding"/>
    <property type="evidence" value="ECO:0007669"/>
    <property type="project" value="UniProtKB-UniRule"/>
</dbReference>
<evidence type="ECO:0000256" key="1">
    <source>
        <dbReference type="ARBA" id="ARBA00004167"/>
    </source>
</evidence>
<evidence type="ECO:0000256" key="3">
    <source>
        <dbReference type="ARBA" id="ARBA00022989"/>
    </source>
</evidence>
<proteinExistence type="predicted"/>
<dbReference type="FunFam" id="2.60.40.60:FF:000026">
    <property type="entry name" value="FAT atypical cadherin 1"/>
    <property type="match status" value="1"/>
</dbReference>
<dbReference type="Pfam" id="PF00028">
    <property type="entry name" value="Cadherin"/>
    <property type="match status" value="1"/>
</dbReference>
<keyword evidence="5" id="KW-0106">Calcium</keyword>